<dbReference type="RefSeq" id="WP_209144602.1">
    <property type="nucleotide sequence ID" value="NZ_JAGHKP010000001.1"/>
</dbReference>
<keyword evidence="1" id="KW-0812">Transmembrane</keyword>
<feature type="transmembrane region" description="Helical" evidence="1">
    <location>
        <begin position="18"/>
        <end position="37"/>
    </location>
</feature>
<protein>
    <recommendedName>
        <fullName evidence="4">Holin</fullName>
    </recommendedName>
</protein>
<feature type="transmembrane region" description="Helical" evidence="1">
    <location>
        <begin position="49"/>
        <end position="66"/>
    </location>
</feature>
<keyword evidence="3" id="KW-1185">Reference proteome</keyword>
<evidence type="ECO:0000313" key="2">
    <source>
        <dbReference type="EMBL" id="MBO9151934.1"/>
    </source>
</evidence>
<dbReference type="Proteomes" id="UP000679126">
    <property type="component" value="Unassembled WGS sequence"/>
</dbReference>
<comment type="caution">
    <text evidence="2">The sequence shown here is derived from an EMBL/GenBank/DDBJ whole genome shotgun (WGS) entry which is preliminary data.</text>
</comment>
<sequence>MGGTKFGVSQVVNTTPKWVGYTMNIIVALAIAGNTWVASTGMLNDADKVEWMLGISILTGFLHYIAKMFGIPVEEPKWKQK</sequence>
<gene>
    <name evidence="2" type="ORF">J7I43_06925</name>
</gene>
<proteinExistence type="predicted"/>
<reference evidence="3" key="1">
    <citation type="submission" date="2021-03" db="EMBL/GenBank/DDBJ databases">
        <title>Assistant Professor.</title>
        <authorList>
            <person name="Huq M.A."/>
        </authorList>
    </citation>
    <scope>NUCLEOTIDE SEQUENCE [LARGE SCALE GENOMIC DNA]</scope>
    <source>
        <strain evidence="3">MAH-28</strain>
    </source>
</reference>
<organism evidence="2 3">
    <name type="scientific">Chitinophaga chungangae</name>
    <dbReference type="NCBI Taxonomy" id="2821488"/>
    <lineage>
        <taxon>Bacteria</taxon>
        <taxon>Pseudomonadati</taxon>
        <taxon>Bacteroidota</taxon>
        <taxon>Chitinophagia</taxon>
        <taxon>Chitinophagales</taxon>
        <taxon>Chitinophagaceae</taxon>
        <taxon>Chitinophaga</taxon>
    </lineage>
</organism>
<name>A0ABS3YB90_9BACT</name>
<evidence type="ECO:0000313" key="3">
    <source>
        <dbReference type="Proteomes" id="UP000679126"/>
    </source>
</evidence>
<keyword evidence="1" id="KW-0472">Membrane</keyword>
<evidence type="ECO:0000256" key="1">
    <source>
        <dbReference type="SAM" id="Phobius"/>
    </source>
</evidence>
<dbReference type="EMBL" id="JAGHKP010000001">
    <property type="protein sequence ID" value="MBO9151934.1"/>
    <property type="molecule type" value="Genomic_DNA"/>
</dbReference>
<evidence type="ECO:0008006" key="4">
    <source>
        <dbReference type="Google" id="ProtNLM"/>
    </source>
</evidence>
<accession>A0ABS3YB90</accession>
<keyword evidence="1" id="KW-1133">Transmembrane helix</keyword>